<feature type="signal peptide" evidence="2">
    <location>
        <begin position="1"/>
        <end position="23"/>
    </location>
</feature>
<reference evidence="3" key="2">
    <citation type="submission" date="2023-05" db="EMBL/GenBank/DDBJ databases">
        <authorList>
            <consortium name="Lawrence Berkeley National Laboratory"/>
            <person name="Steindorff A."/>
            <person name="Hensen N."/>
            <person name="Bonometti L."/>
            <person name="Westerberg I."/>
            <person name="Brannstrom I.O."/>
            <person name="Guillou S."/>
            <person name="Cros-Aarteil S."/>
            <person name="Calhoun S."/>
            <person name="Haridas S."/>
            <person name="Kuo A."/>
            <person name="Mondo S."/>
            <person name="Pangilinan J."/>
            <person name="Riley R."/>
            <person name="Labutti K."/>
            <person name="Andreopoulos B."/>
            <person name="Lipzen A."/>
            <person name="Chen C."/>
            <person name="Yanf M."/>
            <person name="Daum C."/>
            <person name="Ng V."/>
            <person name="Clum A."/>
            <person name="Ohm R."/>
            <person name="Martin F."/>
            <person name="Silar P."/>
            <person name="Natvig D."/>
            <person name="Lalanne C."/>
            <person name="Gautier V."/>
            <person name="Ament-Velasquez S.L."/>
            <person name="Kruys A."/>
            <person name="Hutchinson M.I."/>
            <person name="Powell A.J."/>
            <person name="Barry K."/>
            <person name="Miller A.N."/>
            <person name="Grigoriev I.V."/>
            <person name="Debuchy R."/>
            <person name="Gladieux P."/>
            <person name="Thoren M.H."/>
            <person name="Johannesson H."/>
        </authorList>
    </citation>
    <scope>NUCLEOTIDE SEQUENCE</scope>
    <source>
        <strain evidence="3">PSN293</strain>
    </source>
</reference>
<dbReference type="SUPFAM" id="SSF63825">
    <property type="entry name" value="YWTD domain"/>
    <property type="match status" value="1"/>
</dbReference>
<evidence type="ECO:0000313" key="4">
    <source>
        <dbReference type="Proteomes" id="UP001301769"/>
    </source>
</evidence>
<sequence length="457" mass="46635">MHSLIRYSLAATAVLSMAGGVSARPSAPREGQLGQQNRIERPAAVGGGGGGGAEAKVANAKALYFLTNDEDNAIAAIELGDNGLVTGKGATYQTGGKGANGIDGATNEKAAPDALFSQSALTVAGKHIFAVNAGSNTLSMFAIDPNNPLALQKVGEDIQLPGEFPNTVAASEKNGLVCVGMTGQKAGVACADFSAEGGLGQADGLREFQLNQTTPPVGPTNTVSQVFWSADESQLLATVKGDPEKGNNGFFSAYAQQQQEGGNQADQAKAGKFRVSQEEIRSTPGGTAVLFGSVAIPGTQDVLATDASFGVAILNEKQQQKQYAAAARLELPNQKATCWATISPLTNTAFVTDVGRNMLIEVGYNANANGNGNGEGGEQGELSLLNEIDLSSIGGPDLGLIDLRAAGEFVYALSPGAGTGEEAAINVIHAGTKQFVQNARLTGVGAGKNSMGMAVYV</sequence>
<dbReference type="EMBL" id="MU858050">
    <property type="protein sequence ID" value="KAK4219055.1"/>
    <property type="molecule type" value="Genomic_DNA"/>
</dbReference>
<protein>
    <recommendedName>
        <fullName evidence="5">3-carboxymuconate cyclase</fullName>
    </recommendedName>
</protein>
<feature type="region of interest" description="Disordered" evidence="1">
    <location>
        <begin position="20"/>
        <end position="47"/>
    </location>
</feature>
<keyword evidence="4" id="KW-1185">Reference proteome</keyword>
<evidence type="ECO:0000256" key="1">
    <source>
        <dbReference type="SAM" id="MobiDB-lite"/>
    </source>
</evidence>
<evidence type="ECO:0000313" key="3">
    <source>
        <dbReference type="EMBL" id="KAK4219055.1"/>
    </source>
</evidence>
<proteinExistence type="predicted"/>
<dbReference type="InterPro" id="IPR015943">
    <property type="entry name" value="WD40/YVTN_repeat-like_dom_sf"/>
</dbReference>
<reference evidence="3" key="1">
    <citation type="journal article" date="2023" name="Mol. Phylogenet. Evol.">
        <title>Genome-scale phylogeny and comparative genomics of the fungal order Sordariales.</title>
        <authorList>
            <person name="Hensen N."/>
            <person name="Bonometti L."/>
            <person name="Westerberg I."/>
            <person name="Brannstrom I.O."/>
            <person name="Guillou S."/>
            <person name="Cros-Aarteil S."/>
            <person name="Calhoun S."/>
            <person name="Haridas S."/>
            <person name="Kuo A."/>
            <person name="Mondo S."/>
            <person name="Pangilinan J."/>
            <person name="Riley R."/>
            <person name="LaButti K."/>
            <person name="Andreopoulos B."/>
            <person name="Lipzen A."/>
            <person name="Chen C."/>
            <person name="Yan M."/>
            <person name="Daum C."/>
            <person name="Ng V."/>
            <person name="Clum A."/>
            <person name="Steindorff A."/>
            <person name="Ohm R.A."/>
            <person name="Martin F."/>
            <person name="Silar P."/>
            <person name="Natvig D.O."/>
            <person name="Lalanne C."/>
            <person name="Gautier V."/>
            <person name="Ament-Velasquez S.L."/>
            <person name="Kruys A."/>
            <person name="Hutchinson M.I."/>
            <person name="Powell A.J."/>
            <person name="Barry K."/>
            <person name="Miller A.N."/>
            <person name="Grigoriev I.V."/>
            <person name="Debuchy R."/>
            <person name="Gladieux P."/>
            <person name="Hiltunen Thoren M."/>
            <person name="Johannesson H."/>
        </authorList>
    </citation>
    <scope>NUCLEOTIDE SEQUENCE</scope>
    <source>
        <strain evidence="3">PSN293</strain>
    </source>
</reference>
<evidence type="ECO:0008006" key="5">
    <source>
        <dbReference type="Google" id="ProtNLM"/>
    </source>
</evidence>
<organism evidence="3 4">
    <name type="scientific">Rhypophila decipiens</name>
    <dbReference type="NCBI Taxonomy" id="261697"/>
    <lineage>
        <taxon>Eukaryota</taxon>
        <taxon>Fungi</taxon>
        <taxon>Dikarya</taxon>
        <taxon>Ascomycota</taxon>
        <taxon>Pezizomycotina</taxon>
        <taxon>Sordariomycetes</taxon>
        <taxon>Sordariomycetidae</taxon>
        <taxon>Sordariales</taxon>
        <taxon>Naviculisporaceae</taxon>
        <taxon>Rhypophila</taxon>
    </lineage>
</organism>
<name>A0AAN7BF88_9PEZI</name>
<dbReference type="Gene3D" id="2.130.10.10">
    <property type="entry name" value="YVTN repeat-like/Quinoprotein amine dehydrogenase"/>
    <property type="match status" value="1"/>
</dbReference>
<gene>
    <name evidence="3" type="ORF">QBC37DRAFT_304722</name>
</gene>
<dbReference type="AlphaFoldDB" id="A0AAN7BF88"/>
<feature type="chain" id="PRO_5043008794" description="3-carboxymuconate cyclase" evidence="2">
    <location>
        <begin position="24"/>
        <end position="457"/>
    </location>
</feature>
<evidence type="ECO:0000256" key="2">
    <source>
        <dbReference type="SAM" id="SignalP"/>
    </source>
</evidence>
<accession>A0AAN7BF88</accession>
<keyword evidence="2" id="KW-0732">Signal</keyword>
<comment type="caution">
    <text evidence="3">The sequence shown here is derived from an EMBL/GenBank/DDBJ whole genome shotgun (WGS) entry which is preliminary data.</text>
</comment>
<dbReference type="Proteomes" id="UP001301769">
    <property type="component" value="Unassembled WGS sequence"/>
</dbReference>